<feature type="compositionally biased region" description="Low complexity" evidence="1">
    <location>
        <begin position="50"/>
        <end position="90"/>
    </location>
</feature>
<evidence type="ECO:0000313" key="4">
    <source>
        <dbReference type="Proteomes" id="UP000551563"/>
    </source>
</evidence>
<evidence type="ECO:0000256" key="2">
    <source>
        <dbReference type="SAM" id="SignalP"/>
    </source>
</evidence>
<protein>
    <recommendedName>
        <fullName evidence="5">Lipoprotein</fullName>
    </recommendedName>
</protein>
<dbReference type="RefSeq" id="WP_278502732.1">
    <property type="nucleotide sequence ID" value="NZ_CP122438.1"/>
</dbReference>
<keyword evidence="2" id="KW-0732">Signal</keyword>
<comment type="caution">
    <text evidence="3">The sequence shown here is derived from an EMBL/GenBank/DDBJ whole genome shotgun (WGS) entry which is preliminary data.</text>
</comment>
<evidence type="ECO:0000256" key="1">
    <source>
        <dbReference type="SAM" id="MobiDB-lite"/>
    </source>
</evidence>
<feature type="chain" id="PRO_5031133206" description="Lipoprotein" evidence="2">
    <location>
        <begin position="26"/>
        <end position="217"/>
    </location>
</feature>
<proteinExistence type="predicted"/>
<feature type="signal peptide" evidence="2">
    <location>
        <begin position="1"/>
        <end position="25"/>
    </location>
</feature>
<evidence type="ECO:0008006" key="5">
    <source>
        <dbReference type="Google" id="ProtNLM"/>
    </source>
</evidence>
<organism evidence="3 4">
    <name type="scientific">Brucella intermedia</name>
    <dbReference type="NCBI Taxonomy" id="94625"/>
    <lineage>
        <taxon>Bacteria</taxon>
        <taxon>Pseudomonadati</taxon>
        <taxon>Pseudomonadota</taxon>
        <taxon>Alphaproteobacteria</taxon>
        <taxon>Hyphomicrobiales</taxon>
        <taxon>Brucellaceae</taxon>
        <taxon>Brucella/Ochrobactrum group</taxon>
        <taxon>Brucella</taxon>
    </lineage>
</organism>
<reference evidence="3 4" key="1">
    <citation type="journal article" date="2020" name="Biotechnol. Biofuels">
        <title>New insights from the biogas microbiome by comprehensive genome-resolved metagenomics of nearly 1600 species originating from multiple anaerobic digesters.</title>
        <authorList>
            <person name="Campanaro S."/>
            <person name="Treu L."/>
            <person name="Rodriguez-R L.M."/>
            <person name="Kovalovszki A."/>
            <person name="Ziels R.M."/>
            <person name="Maus I."/>
            <person name="Zhu X."/>
            <person name="Kougias P.G."/>
            <person name="Basile A."/>
            <person name="Luo G."/>
            <person name="Schluter A."/>
            <person name="Konstantinidis K.T."/>
            <person name="Angelidaki I."/>
        </authorList>
    </citation>
    <scope>NUCLEOTIDE SEQUENCE [LARGE SCALE GENOMIC DNA]</scope>
    <source>
        <strain evidence="3">AS04akNAM_66</strain>
    </source>
</reference>
<name>A0A7V6U1F9_9HYPH</name>
<gene>
    <name evidence="3" type="ORF">GXX48_20780</name>
</gene>
<dbReference type="EMBL" id="DUMN01000595">
    <property type="protein sequence ID" value="HHV70041.1"/>
    <property type="molecule type" value="Genomic_DNA"/>
</dbReference>
<evidence type="ECO:0000313" key="3">
    <source>
        <dbReference type="EMBL" id="HHV70041.1"/>
    </source>
</evidence>
<dbReference type="Proteomes" id="UP000551563">
    <property type="component" value="Unassembled WGS sequence"/>
</dbReference>
<accession>A0A7V6U1F9</accession>
<dbReference type="AlphaFoldDB" id="A0A7V6U1F9"/>
<dbReference type="PROSITE" id="PS51257">
    <property type="entry name" value="PROKAR_LIPOPROTEIN"/>
    <property type="match status" value="1"/>
</dbReference>
<sequence>MKPNMNKAHLSTMLFLAGMLTSVLAACNSTESALNVQGSNQGPGQGSGQSSGQTVAPATTPGTPATGAAQPAGTTATGTTPATTAPAAPQRSAGLKPGKLHIAPIVGAPVNVVTPLTHRINDDAKAKGIELAGNNDTGAAYVMKGYFSVLSEDNQTTVLYVWDVLDASGNRLHRIQGQEKVPGAAADSWSVVPASAMQAIADRTMQEYSTWLAANRA</sequence>
<feature type="region of interest" description="Disordered" evidence="1">
    <location>
        <begin position="36"/>
        <end position="95"/>
    </location>
</feature>